<organism evidence="1 2">
    <name type="scientific">Bacillus pumilus</name>
    <name type="common">Bacillus mesentericus</name>
    <dbReference type="NCBI Taxonomy" id="1408"/>
    <lineage>
        <taxon>Bacteria</taxon>
        <taxon>Bacillati</taxon>
        <taxon>Bacillota</taxon>
        <taxon>Bacilli</taxon>
        <taxon>Bacillales</taxon>
        <taxon>Bacillaceae</taxon>
        <taxon>Bacillus</taxon>
    </lineage>
</organism>
<proteinExistence type="predicted"/>
<name>A0AAD0MLA1_BACPU</name>
<reference evidence="1 2" key="1">
    <citation type="submission" date="2018-02" db="EMBL/GenBank/DDBJ databases">
        <title>The complete genome of two Bacillus pumilus strains from Cuatro Cienegas, Coahuila, Mexico.</title>
        <authorList>
            <person name="Zarza E."/>
            <person name="Alcaraz L.D."/>
            <person name="Aguilar-Salinas B."/>
            <person name="Islas A."/>
            <person name="Olmedo-Alvarez G."/>
        </authorList>
    </citation>
    <scope>NUCLEOTIDE SEQUENCE [LARGE SCALE GENOMIC DNA]</scope>
    <source>
        <strain evidence="1 2">145</strain>
    </source>
</reference>
<evidence type="ECO:0000313" key="2">
    <source>
        <dbReference type="Proteomes" id="UP000264960"/>
    </source>
</evidence>
<dbReference type="RefSeq" id="WP_117730713.1">
    <property type="nucleotide sequence ID" value="NZ_CP027116.1"/>
</dbReference>
<dbReference type="Proteomes" id="UP000264960">
    <property type="component" value="Chromosome"/>
</dbReference>
<protein>
    <submittedName>
        <fullName evidence="1">Uncharacterized protein</fullName>
    </submittedName>
</protein>
<accession>A0AAD0MLA1</accession>
<sequence>MKQFIDKIAKQLEKDENYQAAEFKKHFKEMWNVDPNFQNFMIGFIERQKFSARSVPGAVGYAKPIIISRQEDEGSYNLLVQLHNDNIPSIASFTAEELDSVSLPMPLNDFEAYVDSSHFSTEDKEVLDEILYFVKERIPKHGIPEVYKYADLIEPLNDLNMLLTTVQSNVMEDFAHISDEVLRLIPELKAWIVKEESKNF</sequence>
<dbReference type="EMBL" id="CP027116">
    <property type="protein sequence ID" value="AVM24284.1"/>
    <property type="molecule type" value="Genomic_DNA"/>
</dbReference>
<gene>
    <name evidence="1" type="ORF">C5695_10725</name>
</gene>
<dbReference type="AlphaFoldDB" id="A0AAD0MLA1"/>
<evidence type="ECO:0000313" key="1">
    <source>
        <dbReference type="EMBL" id="AVM24284.1"/>
    </source>
</evidence>